<evidence type="ECO:0000256" key="3">
    <source>
        <dbReference type="ARBA" id="ARBA00023163"/>
    </source>
</evidence>
<name>A0A4Q7U8C1_9MICO</name>
<dbReference type="GO" id="GO:0003677">
    <property type="term" value="F:DNA binding"/>
    <property type="evidence" value="ECO:0007669"/>
    <property type="project" value="UniProtKB-KW"/>
</dbReference>
<dbReference type="CDD" id="cd07377">
    <property type="entry name" value="WHTH_GntR"/>
    <property type="match status" value="1"/>
</dbReference>
<dbReference type="RefSeq" id="WP_130452673.1">
    <property type="nucleotide sequence ID" value="NZ_QYAG01000005.1"/>
</dbReference>
<proteinExistence type="predicted"/>
<dbReference type="PROSITE" id="PS50949">
    <property type="entry name" value="HTH_GNTR"/>
    <property type="match status" value="1"/>
</dbReference>
<keyword evidence="1" id="KW-0805">Transcription regulation</keyword>
<dbReference type="Pfam" id="PF07729">
    <property type="entry name" value="FCD"/>
    <property type="match status" value="1"/>
</dbReference>
<keyword evidence="3" id="KW-0804">Transcription</keyword>
<evidence type="ECO:0000313" key="6">
    <source>
        <dbReference type="Proteomes" id="UP000291832"/>
    </source>
</evidence>
<sequence length="230" mass="24299">MKTHEVVIAWVTGELASGRLSVGDRLPGERALAETLAVSRSSLREALRVLEALGTVTSATGSGPRAGTIISADPGQALGLALTLQLATSHVEYRDIYEVRVLLETWAAQHSEAARLDVTAAERLLLAMADPALSPREFIALDAEFHAVLAGSAANPLVGTLVDAMRRSIEDHATALAEAMPGWPALTARLRAEHATILEHLRRGDRAAAVALIRAHIEGFSRDSAAADPA</sequence>
<protein>
    <submittedName>
        <fullName evidence="5">GntR family transcriptional regulator</fullName>
    </submittedName>
</protein>
<dbReference type="InterPro" id="IPR008920">
    <property type="entry name" value="TF_FadR/GntR_C"/>
</dbReference>
<keyword evidence="6" id="KW-1185">Reference proteome</keyword>
<dbReference type="InterPro" id="IPR036390">
    <property type="entry name" value="WH_DNA-bd_sf"/>
</dbReference>
<dbReference type="InterPro" id="IPR000524">
    <property type="entry name" value="Tscrpt_reg_HTH_GntR"/>
</dbReference>
<evidence type="ECO:0000259" key="4">
    <source>
        <dbReference type="PROSITE" id="PS50949"/>
    </source>
</evidence>
<dbReference type="OrthoDB" id="3567645at2"/>
<dbReference type="Pfam" id="PF00392">
    <property type="entry name" value="GntR"/>
    <property type="match status" value="1"/>
</dbReference>
<evidence type="ECO:0000256" key="1">
    <source>
        <dbReference type="ARBA" id="ARBA00023015"/>
    </source>
</evidence>
<dbReference type="Proteomes" id="UP000291832">
    <property type="component" value="Unassembled WGS sequence"/>
</dbReference>
<dbReference type="Gene3D" id="1.20.120.530">
    <property type="entry name" value="GntR ligand-binding domain-like"/>
    <property type="match status" value="1"/>
</dbReference>
<evidence type="ECO:0000256" key="2">
    <source>
        <dbReference type="ARBA" id="ARBA00023125"/>
    </source>
</evidence>
<dbReference type="SMART" id="SM00895">
    <property type="entry name" value="FCD"/>
    <property type="match status" value="1"/>
</dbReference>
<feature type="domain" description="HTH gntR-type" evidence="4">
    <location>
        <begin position="1"/>
        <end position="73"/>
    </location>
</feature>
<dbReference type="Gene3D" id="1.10.10.10">
    <property type="entry name" value="Winged helix-like DNA-binding domain superfamily/Winged helix DNA-binding domain"/>
    <property type="match status" value="1"/>
</dbReference>
<evidence type="ECO:0000313" key="5">
    <source>
        <dbReference type="EMBL" id="RZT68718.1"/>
    </source>
</evidence>
<comment type="caution">
    <text evidence="5">The sequence shown here is derived from an EMBL/GenBank/DDBJ whole genome shotgun (WGS) entry which is preliminary data.</text>
</comment>
<accession>A0A4Q7U8C1</accession>
<dbReference type="SUPFAM" id="SSF48008">
    <property type="entry name" value="GntR ligand-binding domain-like"/>
    <property type="match status" value="1"/>
</dbReference>
<dbReference type="PANTHER" id="PTHR43537:SF24">
    <property type="entry name" value="GLUCONATE OPERON TRANSCRIPTIONAL REPRESSOR"/>
    <property type="match status" value="1"/>
</dbReference>
<dbReference type="SMART" id="SM00345">
    <property type="entry name" value="HTH_GNTR"/>
    <property type="match status" value="1"/>
</dbReference>
<keyword evidence="2" id="KW-0238">DNA-binding</keyword>
<dbReference type="InterPro" id="IPR036388">
    <property type="entry name" value="WH-like_DNA-bd_sf"/>
</dbReference>
<dbReference type="PANTHER" id="PTHR43537">
    <property type="entry name" value="TRANSCRIPTIONAL REGULATOR, GNTR FAMILY"/>
    <property type="match status" value="1"/>
</dbReference>
<reference evidence="5 6" key="1">
    <citation type="journal article" date="2015" name="Stand. Genomic Sci.">
        <title>Genomic Encyclopedia of Bacterial and Archaeal Type Strains, Phase III: the genomes of soil and plant-associated and newly described type strains.</title>
        <authorList>
            <person name="Whitman W.B."/>
            <person name="Woyke T."/>
            <person name="Klenk H.P."/>
            <person name="Zhou Y."/>
            <person name="Lilburn T.G."/>
            <person name="Beck B.J."/>
            <person name="De Vos P."/>
            <person name="Vandamme P."/>
            <person name="Eisen J.A."/>
            <person name="Garrity G."/>
            <person name="Hugenholtz P."/>
            <person name="Kyrpides N.C."/>
        </authorList>
    </citation>
    <scope>NUCLEOTIDE SEQUENCE [LARGE SCALE GENOMIC DNA]</scope>
    <source>
        <strain evidence="5 6">RF6</strain>
    </source>
</reference>
<dbReference type="InterPro" id="IPR011711">
    <property type="entry name" value="GntR_C"/>
</dbReference>
<dbReference type="PRINTS" id="PR00035">
    <property type="entry name" value="HTHGNTR"/>
</dbReference>
<dbReference type="EMBL" id="SHKI01000002">
    <property type="protein sequence ID" value="RZT68718.1"/>
    <property type="molecule type" value="Genomic_DNA"/>
</dbReference>
<gene>
    <name evidence="5" type="ORF">EV139_0445</name>
</gene>
<dbReference type="GO" id="GO:0003700">
    <property type="term" value="F:DNA-binding transcription factor activity"/>
    <property type="evidence" value="ECO:0007669"/>
    <property type="project" value="InterPro"/>
</dbReference>
<organism evidence="5 6">
    <name type="scientific">Leucobacter luti</name>
    <dbReference type="NCBI Taxonomy" id="340320"/>
    <lineage>
        <taxon>Bacteria</taxon>
        <taxon>Bacillati</taxon>
        <taxon>Actinomycetota</taxon>
        <taxon>Actinomycetes</taxon>
        <taxon>Micrococcales</taxon>
        <taxon>Microbacteriaceae</taxon>
        <taxon>Leucobacter</taxon>
    </lineage>
</organism>
<dbReference type="AlphaFoldDB" id="A0A4Q7U8C1"/>
<dbReference type="SUPFAM" id="SSF46785">
    <property type="entry name" value="Winged helix' DNA-binding domain"/>
    <property type="match status" value="1"/>
</dbReference>